<dbReference type="Pfam" id="PF02272">
    <property type="entry name" value="DHHA1"/>
    <property type="match status" value="1"/>
</dbReference>
<evidence type="ECO:0000256" key="5">
    <source>
        <dbReference type="ARBA" id="ARBA00022839"/>
    </source>
</evidence>
<evidence type="ECO:0000256" key="3">
    <source>
        <dbReference type="ARBA" id="ARBA00022722"/>
    </source>
</evidence>
<name>A0A518K4W8_9BACT</name>
<reference evidence="9 10" key="1">
    <citation type="submission" date="2019-02" db="EMBL/GenBank/DDBJ databases">
        <title>Deep-cultivation of Planctomycetes and their phenomic and genomic characterization uncovers novel biology.</title>
        <authorList>
            <person name="Wiegand S."/>
            <person name="Jogler M."/>
            <person name="Boedeker C."/>
            <person name="Pinto D."/>
            <person name="Vollmers J."/>
            <person name="Rivas-Marin E."/>
            <person name="Kohn T."/>
            <person name="Peeters S.H."/>
            <person name="Heuer A."/>
            <person name="Rast P."/>
            <person name="Oberbeckmann S."/>
            <person name="Bunk B."/>
            <person name="Jeske O."/>
            <person name="Meyerdierks A."/>
            <person name="Storesund J.E."/>
            <person name="Kallscheuer N."/>
            <person name="Luecker S."/>
            <person name="Lage O.M."/>
            <person name="Pohl T."/>
            <person name="Merkel B.J."/>
            <person name="Hornburger P."/>
            <person name="Mueller R.-W."/>
            <person name="Bruemmer F."/>
            <person name="Labrenz M."/>
            <person name="Spormann A.M."/>
            <person name="Op den Camp H."/>
            <person name="Overmann J."/>
            <person name="Amann R."/>
            <person name="Jetten M.S.M."/>
            <person name="Mascher T."/>
            <person name="Medema M.H."/>
            <person name="Devos D.P."/>
            <person name="Kaster A.-K."/>
            <person name="Ovreas L."/>
            <person name="Rohde M."/>
            <person name="Galperin M.Y."/>
            <person name="Jogler C."/>
        </authorList>
    </citation>
    <scope>NUCLEOTIDE SEQUENCE [LARGE SCALE GENOMIC DNA]</scope>
    <source>
        <strain evidence="9 10">Spa11</strain>
    </source>
</reference>
<keyword evidence="5 9" id="KW-0269">Exonuclease</keyword>
<accession>A0A518K4W8</accession>
<dbReference type="InterPro" id="IPR038763">
    <property type="entry name" value="DHH_sf"/>
</dbReference>
<feature type="domain" description="RecJ OB" evidence="8">
    <location>
        <begin position="470"/>
        <end position="578"/>
    </location>
</feature>
<comment type="similarity">
    <text evidence="1">Belongs to the RecJ family.</text>
</comment>
<dbReference type="AlphaFoldDB" id="A0A518K4W8"/>
<organism evidence="9 10">
    <name type="scientific">Botrimarina mediterranea</name>
    <dbReference type="NCBI Taxonomy" id="2528022"/>
    <lineage>
        <taxon>Bacteria</taxon>
        <taxon>Pseudomonadati</taxon>
        <taxon>Planctomycetota</taxon>
        <taxon>Planctomycetia</taxon>
        <taxon>Pirellulales</taxon>
        <taxon>Lacipirellulaceae</taxon>
        <taxon>Botrimarina</taxon>
    </lineage>
</organism>
<evidence type="ECO:0000259" key="7">
    <source>
        <dbReference type="Pfam" id="PF02272"/>
    </source>
</evidence>
<dbReference type="SUPFAM" id="SSF64182">
    <property type="entry name" value="DHH phosphoesterases"/>
    <property type="match status" value="1"/>
</dbReference>
<feature type="domain" description="DDH" evidence="6">
    <location>
        <begin position="79"/>
        <end position="214"/>
    </location>
</feature>
<dbReference type="InterPro" id="IPR004610">
    <property type="entry name" value="RecJ"/>
</dbReference>
<protein>
    <recommendedName>
        <fullName evidence="2">Single-stranded-DNA-specific exonuclease RecJ</fullName>
    </recommendedName>
</protein>
<dbReference type="GO" id="GO:0006310">
    <property type="term" value="P:DNA recombination"/>
    <property type="evidence" value="ECO:0007669"/>
    <property type="project" value="InterPro"/>
</dbReference>
<dbReference type="PANTHER" id="PTHR30255">
    <property type="entry name" value="SINGLE-STRANDED-DNA-SPECIFIC EXONUCLEASE RECJ"/>
    <property type="match status" value="1"/>
</dbReference>
<dbReference type="InterPro" id="IPR001667">
    <property type="entry name" value="DDH_dom"/>
</dbReference>
<dbReference type="Gene3D" id="3.10.310.30">
    <property type="match status" value="1"/>
</dbReference>
<keyword evidence="4 9" id="KW-0378">Hydrolase</keyword>
<keyword evidence="3" id="KW-0540">Nuclease</keyword>
<dbReference type="Pfam" id="PF17768">
    <property type="entry name" value="RecJ_OB"/>
    <property type="match status" value="1"/>
</dbReference>
<sequence length="584" mass="62716">MPRLWRIATHDPARIAELQRSAGLPPVVAQLLAARGIFDPAEAREFLEPKLTGLRDPELLPGVNRAADEIGRAMRDGEKIVVYGDYDADGMTSAAILLRCLRLLGAQARFYVPHRIEEGYGLNCEALRTLAHEGVRTVVTVDCGVASLTEAATARELGLRLVITDHHLMADRLPDAAAIVHPQLPTEDGGRYPFFGLCGAAVAFKLAWALCQRASDAKRVSEPMRRFLLQTTGLAAIGTVADVVPLIDENRILVRHGLAALRHSPVAGFRALEEVAQLTKKPELDGEDLGFSIAPRLNAAGRLGQAELGVELLTTDDPARAAELAKYVDELNETRKTVERSVLLAARKQAKDRFCPDSDPALVLADRDWHPGVIGIVAGKLAEQYGKPVVVASLDKLGAKPAIGSGRSVPGFDLAAAFEAAGAHLISHGGHAAAAGLRVDEPHLDAFREAFCAHAAERLGDNGALLELAIDAEAPLSSLTHQIVTQIERLAPFGHGNLRPTLCATGVRLAGPPRRMGGAGRHLSVDLEQAGVKLRAVAFGAGDREEELLRLDGPIEIAFRPVINTFRGYRSVEMHLADWKATPR</sequence>
<evidence type="ECO:0000259" key="8">
    <source>
        <dbReference type="Pfam" id="PF17768"/>
    </source>
</evidence>
<keyword evidence="10" id="KW-1185">Reference proteome</keyword>
<evidence type="ECO:0000256" key="1">
    <source>
        <dbReference type="ARBA" id="ARBA00005915"/>
    </source>
</evidence>
<dbReference type="GO" id="GO:0008409">
    <property type="term" value="F:5'-3' exonuclease activity"/>
    <property type="evidence" value="ECO:0007669"/>
    <property type="project" value="InterPro"/>
</dbReference>
<gene>
    <name evidence="9" type="primary">recJ</name>
    <name evidence="9" type="ORF">Spa11_09890</name>
</gene>
<dbReference type="InterPro" id="IPR003156">
    <property type="entry name" value="DHHA1_dom"/>
</dbReference>
<evidence type="ECO:0000313" key="10">
    <source>
        <dbReference type="Proteomes" id="UP000316426"/>
    </source>
</evidence>
<evidence type="ECO:0000256" key="2">
    <source>
        <dbReference type="ARBA" id="ARBA00019841"/>
    </source>
</evidence>
<dbReference type="PANTHER" id="PTHR30255:SF2">
    <property type="entry name" value="SINGLE-STRANDED-DNA-SPECIFIC EXONUCLEASE RECJ"/>
    <property type="match status" value="1"/>
</dbReference>
<evidence type="ECO:0000256" key="4">
    <source>
        <dbReference type="ARBA" id="ARBA00022801"/>
    </source>
</evidence>
<dbReference type="EMBL" id="CP036349">
    <property type="protein sequence ID" value="QDV72807.1"/>
    <property type="molecule type" value="Genomic_DNA"/>
</dbReference>
<dbReference type="Proteomes" id="UP000316426">
    <property type="component" value="Chromosome"/>
</dbReference>
<dbReference type="Gene3D" id="3.90.1640.30">
    <property type="match status" value="1"/>
</dbReference>
<dbReference type="GO" id="GO:0003676">
    <property type="term" value="F:nucleic acid binding"/>
    <property type="evidence" value="ECO:0007669"/>
    <property type="project" value="InterPro"/>
</dbReference>
<dbReference type="GO" id="GO:0006281">
    <property type="term" value="P:DNA repair"/>
    <property type="evidence" value="ECO:0007669"/>
    <property type="project" value="InterPro"/>
</dbReference>
<dbReference type="KEGG" id="bmei:Spa11_09890"/>
<feature type="domain" description="DHHA1" evidence="7">
    <location>
        <begin position="361"/>
        <end position="453"/>
    </location>
</feature>
<proteinExistence type="inferred from homology"/>
<dbReference type="RefSeq" id="WP_145108709.1">
    <property type="nucleotide sequence ID" value="NZ_CP036349.1"/>
</dbReference>
<dbReference type="InterPro" id="IPR041122">
    <property type="entry name" value="RecJ_OB"/>
</dbReference>
<dbReference type="NCBIfam" id="TIGR00644">
    <property type="entry name" value="recJ"/>
    <property type="match status" value="1"/>
</dbReference>
<dbReference type="Pfam" id="PF01368">
    <property type="entry name" value="DHH"/>
    <property type="match status" value="1"/>
</dbReference>
<dbReference type="InterPro" id="IPR051673">
    <property type="entry name" value="SSDNA_exonuclease_RecJ"/>
</dbReference>
<evidence type="ECO:0000259" key="6">
    <source>
        <dbReference type="Pfam" id="PF01368"/>
    </source>
</evidence>
<evidence type="ECO:0000313" key="9">
    <source>
        <dbReference type="EMBL" id="QDV72807.1"/>
    </source>
</evidence>